<evidence type="ECO:0000313" key="2">
    <source>
        <dbReference type="Proteomes" id="UP000504640"/>
    </source>
</evidence>
<proteinExistence type="predicted"/>
<feature type="compositionally biased region" description="Low complexity" evidence="1">
    <location>
        <begin position="165"/>
        <end position="177"/>
    </location>
</feature>
<reference evidence="3" key="1">
    <citation type="submission" date="2025-08" db="UniProtKB">
        <authorList>
            <consortium name="RefSeq"/>
        </authorList>
    </citation>
    <scope>IDENTIFICATION</scope>
    <source>
        <tissue evidence="3">Blood</tissue>
    </source>
</reference>
<feature type="region of interest" description="Disordered" evidence="1">
    <location>
        <begin position="165"/>
        <end position="319"/>
    </location>
</feature>
<dbReference type="Proteomes" id="UP000504640">
    <property type="component" value="Unplaced"/>
</dbReference>
<evidence type="ECO:0000256" key="1">
    <source>
        <dbReference type="SAM" id="MobiDB-lite"/>
    </source>
</evidence>
<protein>
    <submittedName>
        <fullName evidence="3">Uncharacterized protein LOC116556003</fullName>
    </submittedName>
</protein>
<feature type="region of interest" description="Disordered" evidence="1">
    <location>
        <begin position="1"/>
        <end position="56"/>
    </location>
</feature>
<feature type="compositionally biased region" description="Low complexity" evidence="1">
    <location>
        <begin position="11"/>
        <end position="29"/>
    </location>
</feature>
<dbReference type="RefSeq" id="XP_032141177.1">
    <property type="nucleotide sequence ID" value="XM_032285286.1"/>
</dbReference>
<sequence>MDSRKQPPEAPFSRAARPPSSRLRVRVPAALRTSSPATPHALGLRPGLQPSPGPGVPLEARLAVGRKSFLDEGRRVLLTQGRRGFCSSRARAAQLGQRSRGRRNRVARNLALQLLAGTVGPAPAAPPPPPPTEPLPAAAATAAAGPVSTLGSGTLGSRSFLRASVRSPASSAPRRPYLSPPGPGLRWEAQGAGDGSAGRRRGRAGRKRPSPERSPLQLQPRAPSLFPAPQTRRWRRQRRKEAPVLQRHLALQHHPPRAGGDSGGAAAAGSIGACSPGAEQAADPAPSRRAEMRGRAPRRPITVRRPPCPPRACLPVSQR</sequence>
<keyword evidence="2" id="KW-1185">Reference proteome</keyword>
<feature type="compositionally biased region" description="Low complexity" evidence="1">
    <location>
        <begin position="264"/>
        <end position="278"/>
    </location>
</feature>
<name>A0A6J3IFL6_SAPAP</name>
<feature type="compositionally biased region" description="Basic residues" evidence="1">
    <location>
        <begin position="198"/>
        <end position="208"/>
    </location>
</feature>
<organism evidence="2 3">
    <name type="scientific">Sapajus apella</name>
    <name type="common">Brown-capped capuchin</name>
    <name type="synonym">Cebus apella</name>
    <dbReference type="NCBI Taxonomy" id="9515"/>
    <lineage>
        <taxon>Eukaryota</taxon>
        <taxon>Metazoa</taxon>
        <taxon>Chordata</taxon>
        <taxon>Craniata</taxon>
        <taxon>Vertebrata</taxon>
        <taxon>Euteleostomi</taxon>
        <taxon>Mammalia</taxon>
        <taxon>Eutheria</taxon>
        <taxon>Euarchontoglires</taxon>
        <taxon>Primates</taxon>
        <taxon>Haplorrhini</taxon>
        <taxon>Platyrrhini</taxon>
        <taxon>Cebidae</taxon>
        <taxon>Cebinae</taxon>
        <taxon>Sapajus</taxon>
    </lineage>
</organism>
<dbReference type="GeneID" id="116556003"/>
<evidence type="ECO:0000313" key="3">
    <source>
        <dbReference type="RefSeq" id="XP_032141177.1"/>
    </source>
</evidence>
<feature type="region of interest" description="Disordered" evidence="1">
    <location>
        <begin position="118"/>
        <end position="143"/>
    </location>
</feature>
<gene>
    <name evidence="3" type="primary">LOC116556003</name>
</gene>
<accession>A0A6J3IFL6</accession>
<dbReference type="AlphaFoldDB" id="A0A6J3IFL6"/>
<feature type="compositionally biased region" description="Pro residues" evidence="1">
    <location>
        <begin position="123"/>
        <end position="134"/>
    </location>
</feature>